<comment type="caution">
    <text evidence="1">The sequence shown here is derived from an EMBL/GenBank/DDBJ whole genome shotgun (WGS) entry which is preliminary data.</text>
</comment>
<evidence type="ECO:0000313" key="1">
    <source>
        <dbReference type="EMBL" id="OGN09036.1"/>
    </source>
</evidence>
<dbReference type="EMBL" id="MGJP01000046">
    <property type="protein sequence ID" value="OGN09036.1"/>
    <property type="molecule type" value="Genomic_DNA"/>
</dbReference>
<sequence length="393" mass="44861">MTKIGRNDPCPCGSNKKYKKCCLNKKMEIPDHKLQELALEAMWKNNFFDKHGLYVGRQPITTLQTVWKSRVRGVGNRVYRRPPNETFHQFLGFYLSETLGHEWLAQEMQKPVGQGHLVATWVNETHELMNAQSEQMPELPVKSVLMSGNSKALHSLAYDLYSIRLSGEKILPTMVNRIKNIDQFQGARYEVAVAAIAIRAGFNINWIKEKGAHCEFVGQHRTTGDKAVFETKSHHREGVLGIKGEFNSENAKIKITDHVREARSQSKKDIPLIVFDDLNLPITGPAPLSEKRWFNDMDRQLRTYGFLEPGTKNSFGNDNMAMLCVTNFSWHHHKEHLDLPNEVLTYFQQGSPYSLKLETIQHLEGAAKQYGFVTPYLEEIEEAVKAGLVTHSL</sequence>
<dbReference type="Pfam" id="PF02810">
    <property type="entry name" value="SEC-C"/>
    <property type="match status" value="1"/>
</dbReference>
<evidence type="ECO:0000313" key="2">
    <source>
        <dbReference type="Proteomes" id="UP000177167"/>
    </source>
</evidence>
<evidence type="ECO:0008006" key="3">
    <source>
        <dbReference type="Google" id="ProtNLM"/>
    </source>
</evidence>
<name>A0A1F8F9V6_9BACT</name>
<gene>
    <name evidence="1" type="ORF">A3J46_00245</name>
</gene>
<proteinExistence type="predicted"/>
<dbReference type="AlphaFoldDB" id="A0A1F8F9V6"/>
<dbReference type="Gene3D" id="3.10.450.50">
    <property type="match status" value="1"/>
</dbReference>
<reference evidence="1 2" key="1">
    <citation type="journal article" date="2016" name="Nat. Commun.">
        <title>Thousands of microbial genomes shed light on interconnected biogeochemical processes in an aquifer system.</title>
        <authorList>
            <person name="Anantharaman K."/>
            <person name="Brown C.T."/>
            <person name="Hug L.A."/>
            <person name="Sharon I."/>
            <person name="Castelle C.J."/>
            <person name="Probst A.J."/>
            <person name="Thomas B.C."/>
            <person name="Singh A."/>
            <person name="Wilkins M.J."/>
            <person name="Karaoz U."/>
            <person name="Brodie E.L."/>
            <person name="Williams K.H."/>
            <person name="Hubbard S.S."/>
            <person name="Banfield J.F."/>
        </authorList>
    </citation>
    <scope>NUCLEOTIDE SEQUENCE [LARGE SCALE GENOMIC DNA]</scope>
</reference>
<organism evidence="1 2">
    <name type="scientific">Candidatus Yanofskybacteria bacterium RIFCSPHIGHO2_02_FULL_41_11</name>
    <dbReference type="NCBI Taxonomy" id="1802675"/>
    <lineage>
        <taxon>Bacteria</taxon>
        <taxon>Candidatus Yanofskyibacteriota</taxon>
    </lineage>
</organism>
<dbReference type="Proteomes" id="UP000177167">
    <property type="component" value="Unassembled WGS sequence"/>
</dbReference>
<accession>A0A1F8F9V6</accession>
<protein>
    <recommendedName>
        <fullName evidence="3">SEC-C motif-containing protein</fullName>
    </recommendedName>
</protein>
<dbReference type="SUPFAM" id="SSF103642">
    <property type="entry name" value="Sec-C motif"/>
    <property type="match status" value="1"/>
</dbReference>
<dbReference type="InterPro" id="IPR004027">
    <property type="entry name" value="SEC_C_motif"/>
</dbReference>